<keyword evidence="2" id="KW-1185">Reference proteome</keyword>
<dbReference type="Proteomes" id="UP001066276">
    <property type="component" value="Chromosome 12"/>
</dbReference>
<proteinExistence type="predicted"/>
<reference evidence="1" key="1">
    <citation type="journal article" date="2022" name="bioRxiv">
        <title>Sequencing and chromosome-scale assembly of the giantPleurodeles waltlgenome.</title>
        <authorList>
            <person name="Brown T."/>
            <person name="Elewa A."/>
            <person name="Iarovenko S."/>
            <person name="Subramanian E."/>
            <person name="Araus A.J."/>
            <person name="Petzold A."/>
            <person name="Susuki M."/>
            <person name="Suzuki K.-i.T."/>
            <person name="Hayashi T."/>
            <person name="Toyoda A."/>
            <person name="Oliveira C."/>
            <person name="Osipova E."/>
            <person name="Leigh N.D."/>
            <person name="Simon A."/>
            <person name="Yun M.H."/>
        </authorList>
    </citation>
    <scope>NUCLEOTIDE SEQUENCE</scope>
    <source>
        <strain evidence="1">20211129_DDA</strain>
        <tissue evidence="1">Liver</tissue>
    </source>
</reference>
<accession>A0AAV7KZT2</accession>
<evidence type="ECO:0000313" key="2">
    <source>
        <dbReference type="Proteomes" id="UP001066276"/>
    </source>
</evidence>
<gene>
    <name evidence="1" type="ORF">NDU88_005123</name>
</gene>
<evidence type="ECO:0000313" key="1">
    <source>
        <dbReference type="EMBL" id="KAJ1084986.1"/>
    </source>
</evidence>
<sequence>MAKRTRLRAQQLDQLAISPLLQQSPLAAARGRSHVCLQGRRWGNTKTICDVPTTPSLAPGCPAALRVSGTSPVEYRCTVCSRAAAPSGDLPARRTESSTALLRWSGLIYRKELPLFQPQHHTLVAAAPPDPAGYWGGLVPLYRFPSQDREGDLNRGSILPRRHTTIPVVGAQELQYPF</sequence>
<name>A0AAV7KZT2_PLEWA</name>
<dbReference type="AlphaFoldDB" id="A0AAV7KZT2"/>
<organism evidence="1 2">
    <name type="scientific">Pleurodeles waltl</name>
    <name type="common">Iberian ribbed newt</name>
    <dbReference type="NCBI Taxonomy" id="8319"/>
    <lineage>
        <taxon>Eukaryota</taxon>
        <taxon>Metazoa</taxon>
        <taxon>Chordata</taxon>
        <taxon>Craniata</taxon>
        <taxon>Vertebrata</taxon>
        <taxon>Euteleostomi</taxon>
        <taxon>Amphibia</taxon>
        <taxon>Batrachia</taxon>
        <taxon>Caudata</taxon>
        <taxon>Salamandroidea</taxon>
        <taxon>Salamandridae</taxon>
        <taxon>Pleurodelinae</taxon>
        <taxon>Pleurodeles</taxon>
    </lineage>
</organism>
<protein>
    <submittedName>
        <fullName evidence="1">Uncharacterized protein</fullName>
    </submittedName>
</protein>
<comment type="caution">
    <text evidence="1">The sequence shown here is derived from an EMBL/GenBank/DDBJ whole genome shotgun (WGS) entry which is preliminary data.</text>
</comment>
<dbReference type="EMBL" id="JANPWB010000016">
    <property type="protein sequence ID" value="KAJ1084986.1"/>
    <property type="molecule type" value="Genomic_DNA"/>
</dbReference>